<dbReference type="PRINTS" id="PR00100">
    <property type="entry name" value="AOTCASE"/>
</dbReference>
<keyword evidence="4 7" id="KW-0665">Pyrimidine biosynthesis</keyword>
<feature type="binding site" evidence="7">
    <location>
        <position position="193"/>
    </location>
    <ligand>
        <name>L-aspartate</name>
        <dbReference type="ChEBI" id="CHEBI:29991"/>
    </ligand>
</feature>
<dbReference type="GO" id="GO:0016597">
    <property type="term" value="F:amino acid binding"/>
    <property type="evidence" value="ECO:0007669"/>
    <property type="project" value="InterPro"/>
</dbReference>
<comment type="subunit">
    <text evidence="7">Heterododecamer (2C3:3R2) of six catalytic PyrB chains organized as two trimers (C3), and six regulatory PyrI chains organized as three dimers (R2).</text>
</comment>
<dbReference type="NCBIfam" id="TIGR00670">
    <property type="entry name" value="asp_carb_tr"/>
    <property type="match status" value="1"/>
</dbReference>
<comment type="pathway">
    <text evidence="1 7">Pyrimidine metabolism; UMP biosynthesis via de novo pathway; (S)-dihydroorotate from bicarbonate: step 2/3.</text>
</comment>
<evidence type="ECO:0000256" key="2">
    <source>
        <dbReference type="ARBA" id="ARBA00008896"/>
    </source>
</evidence>
<dbReference type="Proteomes" id="UP000199400">
    <property type="component" value="Unassembled WGS sequence"/>
</dbReference>
<dbReference type="GO" id="GO:0044205">
    <property type="term" value="P:'de novo' UMP biosynthetic process"/>
    <property type="evidence" value="ECO:0007669"/>
    <property type="project" value="UniProtKB-UniRule"/>
</dbReference>
<feature type="binding site" evidence="7">
    <location>
        <position position="76"/>
    </location>
    <ligand>
        <name>carbamoyl phosphate</name>
        <dbReference type="ChEBI" id="CHEBI:58228"/>
    </ligand>
</feature>
<protein>
    <recommendedName>
        <fullName evidence="7">Aspartate carbamoyltransferase</fullName>
        <ecNumber evidence="7">2.1.3.2</ecNumber>
    </recommendedName>
    <alternativeName>
        <fullName evidence="7">Aspartate transcarbamylase</fullName>
        <shortName evidence="7">ATCase</shortName>
    </alternativeName>
</protein>
<dbReference type="PRINTS" id="PR00101">
    <property type="entry name" value="ATCASE"/>
</dbReference>
<keyword evidence="3 7" id="KW-0808">Transferase</keyword>
<dbReference type="EMBL" id="FOMX01000006">
    <property type="protein sequence ID" value="SFD93036.1"/>
    <property type="molecule type" value="Genomic_DNA"/>
</dbReference>
<keyword evidence="11" id="KW-1185">Reference proteome</keyword>
<dbReference type="InterPro" id="IPR036901">
    <property type="entry name" value="Asp/Orn_carbamoylTrfase_sf"/>
</dbReference>
<proteinExistence type="inferred from homology"/>
<evidence type="ECO:0000313" key="10">
    <source>
        <dbReference type="EMBL" id="SFD93036.1"/>
    </source>
</evidence>
<feature type="binding site" evidence="7">
    <location>
        <position position="126"/>
    </location>
    <ligand>
        <name>carbamoyl phosphate</name>
        <dbReference type="ChEBI" id="CHEBI:58228"/>
    </ligand>
</feature>
<evidence type="ECO:0000259" key="8">
    <source>
        <dbReference type="Pfam" id="PF00185"/>
    </source>
</evidence>
<feature type="domain" description="Aspartate/ornithine carbamoyltransferase carbamoyl-P binding" evidence="9">
    <location>
        <begin position="22"/>
        <end position="167"/>
    </location>
</feature>
<evidence type="ECO:0000256" key="6">
    <source>
        <dbReference type="ARBA" id="ARBA00048859"/>
    </source>
</evidence>
<dbReference type="RefSeq" id="WP_096326035.1">
    <property type="nucleotide sequence ID" value="NZ_FOMX01000006.1"/>
</dbReference>
<dbReference type="GO" id="GO:0004070">
    <property type="term" value="F:aspartate carbamoyltransferase activity"/>
    <property type="evidence" value="ECO:0007669"/>
    <property type="project" value="UniProtKB-UniRule"/>
</dbReference>
<evidence type="ECO:0000256" key="1">
    <source>
        <dbReference type="ARBA" id="ARBA00004852"/>
    </source>
</evidence>
<organism evidence="10 11">
    <name type="scientific">Nannocystis exedens</name>
    <dbReference type="NCBI Taxonomy" id="54"/>
    <lineage>
        <taxon>Bacteria</taxon>
        <taxon>Pseudomonadati</taxon>
        <taxon>Myxococcota</taxon>
        <taxon>Polyangia</taxon>
        <taxon>Nannocystales</taxon>
        <taxon>Nannocystaceae</taxon>
        <taxon>Nannocystis</taxon>
    </lineage>
</organism>
<dbReference type="Pfam" id="PF00185">
    <property type="entry name" value="OTCace"/>
    <property type="match status" value="1"/>
</dbReference>
<dbReference type="OrthoDB" id="9774690at2"/>
<evidence type="ECO:0000256" key="3">
    <source>
        <dbReference type="ARBA" id="ARBA00022679"/>
    </source>
</evidence>
<comment type="similarity">
    <text evidence="2 7">Belongs to the aspartate/ornithine carbamoyltransferase superfamily. ATCase family.</text>
</comment>
<dbReference type="PANTHER" id="PTHR45753">
    <property type="entry name" value="ORNITHINE CARBAMOYLTRANSFERASE, MITOCHONDRIAL"/>
    <property type="match status" value="1"/>
</dbReference>
<evidence type="ECO:0000256" key="4">
    <source>
        <dbReference type="ARBA" id="ARBA00022975"/>
    </source>
</evidence>
<comment type="catalytic activity">
    <reaction evidence="6 7">
        <text>carbamoyl phosphate + L-aspartate = N-carbamoyl-L-aspartate + phosphate + H(+)</text>
        <dbReference type="Rhea" id="RHEA:20013"/>
        <dbReference type="ChEBI" id="CHEBI:15378"/>
        <dbReference type="ChEBI" id="CHEBI:29991"/>
        <dbReference type="ChEBI" id="CHEBI:32814"/>
        <dbReference type="ChEBI" id="CHEBI:43474"/>
        <dbReference type="ChEBI" id="CHEBI:58228"/>
        <dbReference type="EC" id="2.1.3.2"/>
    </reaction>
</comment>
<dbReference type="InterPro" id="IPR006131">
    <property type="entry name" value="Asp_carbamoyltransf_Asp/Orn-bd"/>
</dbReference>
<dbReference type="HAMAP" id="MF_00001">
    <property type="entry name" value="Asp_carb_tr"/>
    <property type="match status" value="1"/>
</dbReference>
<name>A0A1I1WCY7_9BACT</name>
<gene>
    <name evidence="7" type="primary">pyrB</name>
    <name evidence="10" type="ORF">SAMN02745121_02264</name>
</gene>
<sequence length="334" mass="34846">MHRAGDSGDGGAATRRGRRPGRDLCEIADLSPAEACAVLAAATRVLPLAEGTGARELPILRGAQILSVFSEPSTRTRLSFEVAARRLGAEVVHFVQDAASSASKGESERDALQNLDAMGFDAVVVRDRRDGVPRAWTEVMRARVVNAGDGVNEHPTQALLDALTILEAFGRAPAQGAMTGLRVAVCGDVRHGRVAHSDLQLFRTLGAQCVVAGPGDLAPPELAARLGATVAPSLDEALAGADVAVMLRIQRERLGADVAIPDAASYHAAWGLTPARLRLLAPGAIVMHPGPINRGVEIADAVADGPHSRILRQVTLGVAVRMAVLARACGVELL</sequence>
<feature type="binding site" evidence="7">
    <location>
        <position position="291"/>
    </location>
    <ligand>
        <name>carbamoyl phosphate</name>
        <dbReference type="ChEBI" id="CHEBI:58228"/>
    </ligand>
</feature>
<dbReference type="GO" id="GO:0006520">
    <property type="term" value="P:amino acid metabolic process"/>
    <property type="evidence" value="ECO:0007669"/>
    <property type="project" value="InterPro"/>
</dbReference>
<dbReference type="InterPro" id="IPR006130">
    <property type="entry name" value="Asp/Orn_carbamoylTrfase"/>
</dbReference>
<dbReference type="InterPro" id="IPR006132">
    <property type="entry name" value="Asp/Orn_carbamoyltranf_P-bd"/>
</dbReference>
<dbReference type="GO" id="GO:0006207">
    <property type="term" value="P:'de novo' pyrimidine nucleobase biosynthetic process"/>
    <property type="evidence" value="ECO:0007669"/>
    <property type="project" value="InterPro"/>
</dbReference>
<dbReference type="SUPFAM" id="SSF53671">
    <property type="entry name" value="Aspartate/ornithine carbamoyltransferase"/>
    <property type="match status" value="1"/>
</dbReference>
<feature type="binding site" evidence="7">
    <location>
        <position position="157"/>
    </location>
    <ligand>
        <name>carbamoyl phosphate</name>
        <dbReference type="ChEBI" id="CHEBI:58228"/>
    </ligand>
</feature>
<dbReference type="Gene3D" id="3.40.50.1370">
    <property type="entry name" value="Aspartate/ornithine carbamoyltransferase"/>
    <property type="match status" value="2"/>
</dbReference>
<accession>A0A1I1WCY7</accession>
<feature type="domain" description="Aspartate/ornithine carbamoyltransferase Asp/Orn-binding" evidence="8">
    <location>
        <begin position="180"/>
        <end position="326"/>
    </location>
</feature>
<dbReference type="NCBIfam" id="NF002032">
    <property type="entry name" value="PRK00856.1"/>
    <property type="match status" value="1"/>
</dbReference>
<dbReference type="InterPro" id="IPR002082">
    <property type="entry name" value="Asp_carbamoyltransf"/>
</dbReference>
<comment type="function">
    <text evidence="5 7">Catalyzes the condensation of carbamoyl phosphate and aspartate to form carbamoyl aspartate and inorganic phosphate, the committed step in the de novo pyrimidine nucleotide biosynthesis pathway.</text>
</comment>
<feature type="binding site" evidence="7">
    <location>
        <position position="104"/>
    </location>
    <ligand>
        <name>L-aspartate</name>
        <dbReference type="ChEBI" id="CHEBI:29991"/>
    </ligand>
</feature>
<feature type="binding site" evidence="7">
    <location>
        <position position="248"/>
    </location>
    <ligand>
        <name>L-aspartate</name>
        <dbReference type="ChEBI" id="CHEBI:29991"/>
    </ligand>
</feature>
<dbReference type="AlphaFoldDB" id="A0A1I1WCY7"/>
<dbReference type="UniPathway" id="UPA00070">
    <property type="reaction ID" value="UER00116"/>
</dbReference>
<evidence type="ECO:0000259" key="9">
    <source>
        <dbReference type="Pfam" id="PF02729"/>
    </source>
</evidence>
<reference evidence="11" key="1">
    <citation type="submission" date="2016-10" db="EMBL/GenBank/DDBJ databases">
        <authorList>
            <person name="Varghese N."/>
            <person name="Submissions S."/>
        </authorList>
    </citation>
    <scope>NUCLEOTIDE SEQUENCE [LARGE SCALE GENOMIC DNA]</scope>
    <source>
        <strain evidence="11">ATCC 25963</strain>
    </source>
</reference>
<dbReference type="STRING" id="54.SAMN02745121_02264"/>
<evidence type="ECO:0000256" key="5">
    <source>
        <dbReference type="ARBA" id="ARBA00043884"/>
    </source>
</evidence>
<dbReference type="PANTHER" id="PTHR45753:SF6">
    <property type="entry name" value="ASPARTATE CARBAMOYLTRANSFERASE"/>
    <property type="match status" value="1"/>
</dbReference>
<feature type="binding site" evidence="7">
    <location>
        <position position="290"/>
    </location>
    <ligand>
        <name>carbamoyl phosphate</name>
        <dbReference type="ChEBI" id="CHEBI:58228"/>
    </ligand>
</feature>
<feature type="binding site" evidence="7">
    <location>
        <position position="75"/>
    </location>
    <ligand>
        <name>carbamoyl phosphate</name>
        <dbReference type="ChEBI" id="CHEBI:58228"/>
    </ligand>
</feature>
<dbReference type="EC" id="2.1.3.2" evidence="7"/>
<evidence type="ECO:0000313" key="11">
    <source>
        <dbReference type="Proteomes" id="UP000199400"/>
    </source>
</evidence>
<evidence type="ECO:0000256" key="7">
    <source>
        <dbReference type="HAMAP-Rule" id="MF_00001"/>
    </source>
</evidence>
<dbReference type="Pfam" id="PF02729">
    <property type="entry name" value="OTCace_N"/>
    <property type="match status" value="1"/>
</dbReference>
<dbReference type="PROSITE" id="PS00097">
    <property type="entry name" value="CARBAMOYLTRANSFERASE"/>
    <property type="match status" value="1"/>
</dbReference>
<dbReference type="GO" id="GO:0005829">
    <property type="term" value="C:cytosol"/>
    <property type="evidence" value="ECO:0007669"/>
    <property type="project" value="TreeGrafter"/>
</dbReference>
<feature type="binding site" evidence="7">
    <location>
        <position position="154"/>
    </location>
    <ligand>
        <name>carbamoyl phosphate</name>
        <dbReference type="ChEBI" id="CHEBI:58228"/>
    </ligand>
</feature>